<dbReference type="OrthoDB" id="9812273at2"/>
<feature type="domain" description="Glycerol-3-phosphate dehydrogenase NAD-dependent N-terminal" evidence="10">
    <location>
        <begin position="60"/>
        <end position="153"/>
    </location>
</feature>
<proteinExistence type="inferred from homology"/>
<keyword evidence="5" id="KW-0594">Phospholipid biosynthesis</keyword>
<evidence type="ECO:0000256" key="5">
    <source>
        <dbReference type="ARBA" id="ARBA00023209"/>
    </source>
</evidence>
<feature type="domain" description="Glycerol-3-phosphate dehydrogenase NAD-dependent C-terminal" evidence="11">
    <location>
        <begin position="180"/>
        <end position="320"/>
    </location>
</feature>
<dbReference type="GO" id="GO:0005829">
    <property type="term" value="C:cytosol"/>
    <property type="evidence" value="ECO:0007669"/>
    <property type="project" value="TreeGrafter"/>
</dbReference>
<dbReference type="InterPro" id="IPR013328">
    <property type="entry name" value="6PGD_dom2"/>
</dbReference>
<accession>A0A2S9XEK6</accession>
<evidence type="ECO:0000256" key="3">
    <source>
        <dbReference type="ARBA" id="ARBA00023002"/>
    </source>
</evidence>
<dbReference type="InterPro" id="IPR011128">
    <property type="entry name" value="G3P_DH_NAD-dep_N"/>
</dbReference>
<dbReference type="RefSeq" id="WP_106394860.1">
    <property type="nucleotide sequence ID" value="NZ_PVNK01000248.1"/>
</dbReference>
<keyword evidence="7 8" id="KW-0520">NAD</keyword>
<keyword evidence="6" id="KW-1208">Phospholipid metabolism</keyword>
<dbReference type="Proteomes" id="UP000237968">
    <property type="component" value="Unassembled WGS sequence"/>
</dbReference>
<dbReference type="PANTHER" id="PTHR11728">
    <property type="entry name" value="GLYCEROL-3-PHOSPHATE DEHYDROGENASE"/>
    <property type="match status" value="1"/>
</dbReference>
<dbReference type="PANTHER" id="PTHR11728:SF1">
    <property type="entry name" value="GLYCEROL-3-PHOSPHATE DEHYDROGENASE [NAD(+)] 2, CHLOROPLASTIC"/>
    <property type="match status" value="1"/>
</dbReference>
<keyword evidence="13" id="KW-1185">Reference proteome</keyword>
<dbReference type="PRINTS" id="PR00077">
    <property type="entry name" value="GPDHDRGNASE"/>
</dbReference>
<dbReference type="Pfam" id="PF01210">
    <property type="entry name" value="NAD_Gly3P_dh_N"/>
    <property type="match status" value="1"/>
</dbReference>
<evidence type="ECO:0000259" key="10">
    <source>
        <dbReference type="Pfam" id="PF01210"/>
    </source>
</evidence>
<dbReference type="Pfam" id="PF07479">
    <property type="entry name" value="NAD_Gly3P_dh_C"/>
    <property type="match status" value="1"/>
</dbReference>
<keyword evidence="4" id="KW-0443">Lipid metabolism</keyword>
<evidence type="ECO:0000256" key="2">
    <source>
        <dbReference type="ARBA" id="ARBA00022516"/>
    </source>
</evidence>
<organism evidence="12 13">
    <name type="scientific">Enhygromyxa salina</name>
    <dbReference type="NCBI Taxonomy" id="215803"/>
    <lineage>
        <taxon>Bacteria</taxon>
        <taxon>Pseudomonadati</taxon>
        <taxon>Myxococcota</taxon>
        <taxon>Polyangia</taxon>
        <taxon>Nannocystales</taxon>
        <taxon>Nannocystaceae</taxon>
        <taxon>Enhygromyxa</taxon>
    </lineage>
</organism>
<evidence type="ECO:0000256" key="9">
    <source>
        <dbReference type="RuleBase" id="RU000439"/>
    </source>
</evidence>
<evidence type="ECO:0000256" key="8">
    <source>
        <dbReference type="RuleBase" id="RU000437"/>
    </source>
</evidence>
<dbReference type="InterPro" id="IPR036291">
    <property type="entry name" value="NAD(P)-bd_dom_sf"/>
</dbReference>
<feature type="binding site" evidence="7">
    <location>
        <begin position="29"/>
        <end position="34"/>
    </location>
    <ligand>
        <name>NAD(+)</name>
        <dbReference type="ChEBI" id="CHEBI:57540"/>
    </ligand>
</feature>
<dbReference type="GO" id="GO:0046168">
    <property type="term" value="P:glycerol-3-phosphate catabolic process"/>
    <property type="evidence" value="ECO:0007669"/>
    <property type="project" value="InterPro"/>
</dbReference>
<protein>
    <recommendedName>
        <fullName evidence="9">Glycerol-3-phosphate dehydrogenase</fullName>
        <ecNumber evidence="9">1.1.1.94</ecNumber>
    </recommendedName>
</protein>
<dbReference type="AlphaFoldDB" id="A0A2S9XEK6"/>
<dbReference type="GO" id="GO:0005975">
    <property type="term" value="P:carbohydrate metabolic process"/>
    <property type="evidence" value="ECO:0007669"/>
    <property type="project" value="InterPro"/>
</dbReference>
<dbReference type="EMBL" id="PVNK01000248">
    <property type="protein sequence ID" value="PRP91293.1"/>
    <property type="molecule type" value="Genomic_DNA"/>
</dbReference>
<dbReference type="SUPFAM" id="SSF48179">
    <property type="entry name" value="6-phosphogluconate dehydrogenase C-terminal domain-like"/>
    <property type="match status" value="1"/>
</dbReference>
<dbReference type="GO" id="GO:0141153">
    <property type="term" value="F:glycerol-3-phosphate dehydrogenase (NADP+) activity"/>
    <property type="evidence" value="ECO:0007669"/>
    <property type="project" value="RHEA"/>
</dbReference>
<evidence type="ECO:0000259" key="11">
    <source>
        <dbReference type="Pfam" id="PF07479"/>
    </source>
</evidence>
<dbReference type="Gene3D" id="3.40.50.720">
    <property type="entry name" value="NAD(P)-binding Rossmann-like Domain"/>
    <property type="match status" value="1"/>
</dbReference>
<dbReference type="GO" id="GO:0008654">
    <property type="term" value="P:phospholipid biosynthetic process"/>
    <property type="evidence" value="ECO:0007669"/>
    <property type="project" value="UniProtKB-KW"/>
</dbReference>
<evidence type="ECO:0000313" key="12">
    <source>
        <dbReference type="EMBL" id="PRP91293.1"/>
    </source>
</evidence>
<dbReference type="EC" id="1.1.1.94" evidence="9"/>
<dbReference type="PIRSF" id="PIRSF000114">
    <property type="entry name" value="Glycerol-3-P_dh"/>
    <property type="match status" value="1"/>
</dbReference>
<evidence type="ECO:0000313" key="13">
    <source>
        <dbReference type="Proteomes" id="UP000237968"/>
    </source>
</evidence>
<dbReference type="SUPFAM" id="SSF51735">
    <property type="entry name" value="NAD(P)-binding Rossmann-fold domains"/>
    <property type="match status" value="1"/>
</dbReference>
<evidence type="ECO:0000256" key="4">
    <source>
        <dbReference type="ARBA" id="ARBA00023098"/>
    </source>
</evidence>
<dbReference type="InterPro" id="IPR008927">
    <property type="entry name" value="6-PGluconate_DH-like_C_sf"/>
</dbReference>
<keyword evidence="3 8" id="KW-0560">Oxidoreductase</keyword>
<dbReference type="InterPro" id="IPR006109">
    <property type="entry name" value="G3P_DH_NAD-dep_C"/>
</dbReference>
<comment type="caution">
    <text evidence="12">The sequence shown here is derived from an EMBL/GenBank/DDBJ whole genome shotgun (WGS) entry which is preliminary data.</text>
</comment>
<comment type="catalytic activity">
    <reaction evidence="9">
        <text>sn-glycerol 3-phosphate + NADP(+) = dihydroxyacetone phosphate + NADPH + H(+)</text>
        <dbReference type="Rhea" id="RHEA:11096"/>
        <dbReference type="ChEBI" id="CHEBI:15378"/>
        <dbReference type="ChEBI" id="CHEBI:57597"/>
        <dbReference type="ChEBI" id="CHEBI:57642"/>
        <dbReference type="ChEBI" id="CHEBI:57783"/>
        <dbReference type="ChEBI" id="CHEBI:58349"/>
        <dbReference type="EC" id="1.1.1.94"/>
    </reaction>
</comment>
<name>A0A2S9XEK6_9BACT</name>
<gene>
    <name evidence="12" type="primary">gpsA_2</name>
    <name evidence="12" type="ORF">ENSA5_56420</name>
</gene>
<evidence type="ECO:0000256" key="1">
    <source>
        <dbReference type="ARBA" id="ARBA00011009"/>
    </source>
</evidence>
<keyword evidence="2" id="KW-0444">Lipid biosynthesis</keyword>
<evidence type="ECO:0000256" key="6">
    <source>
        <dbReference type="ARBA" id="ARBA00023264"/>
    </source>
</evidence>
<reference evidence="12 13" key="1">
    <citation type="submission" date="2018-03" db="EMBL/GenBank/DDBJ databases">
        <title>Draft Genome Sequences of the Obligatory Marine Myxobacteria Enhygromyxa salina SWB005.</title>
        <authorList>
            <person name="Poehlein A."/>
            <person name="Moghaddam J.A."/>
            <person name="Harms H."/>
            <person name="Alanjari M."/>
            <person name="Koenig G.M."/>
            <person name="Daniel R."/>
            <person name="Schaeberle T.F."/>
        </authorList>
    </citation>
    <scope>NUCLEOTIDE SEQUENCE [LARGE SCALE GENOMIC DNA]</scope>
    <source>
        <strain evidence="12 13">SWB005</strain>
    </source>
</reference>
<dbReference type="GO" id="GO:0051287">
    <property type="term" value="F:NAD binding"/>
    <property type="evidence" value="ECO:0007669"/>
    <property type="project" value="InterPro"/>
</dbReference>
<dbReference type="Gene3D" id="1.10.1040.10">
    <property type="entry name" value="N-(1-d-carboxylethyl)-l-norvaline Dehydrogenase, domain 2"/>
    <property type="match status" value="1"/>
</dbReference>
<sequence length="331" mass="34402">MTEVEPGRVSRPYDDHVHEGPRPLVAVLGGGRFGLALVKAAARTGEVLLWSRRDPELGLDNLRVTSDLADVAAAELVLMAVPSRYAEDMLREAGCHLDGRHLLVHVSRGLLDDELRTMSHVLKTVTPCRRVGVLAGPISVDVLTNASPGAGVVGSEFPEVAEAVRGALGGPTLRIYDSSDMRGVELAAALTGLLLFTVGFAQGVGFGPSTIGAMTTRGVAEVARIGMALGARADTFGGLACFGDLLAAVAGSDRPELELGRALAEGATPRAALLRAGGNIEGIEVARRVSTFGTRRKIRTPLADVIAAMVGGELTASEAVRSLMGRDVGSE</sequence>
<dbReference type="InterPro" id="IPR006168">
    <property type="entry name" value="G3P_DH_NAD-dep"/>
</dbReference>
<comment type="similarity">
    <text evidence="1 8">Belongs to the NAD-dependent glycerol-3-phosphate dehydrogenase family.</text>
</comment>
<evidence type="ECO:0000256" key="7">
    <source>
        <dbReference type="PIRSR" id="PIRSR000114-3"/>
    </source>
</evidence>